<keyword evidence="2" id="KW-1185">Reference proteome</keyword>
<dbReference type="RefSeq" id="WP_167522958.1">
    <property type="nucleotide sequence ID" value="NZ_JAUZQE010000009.1"/>
</dbReference>
<evidence type="ECO:0000313" key="1">
    <source>
        <dbReference type="EMBL" id="MDR4125440.1"/>
    </source>
</evidence>
<evidence type="ECO:0000313" key="2">
    <source>
        <dbReference type="Proteomes" id="UP001232156"/>
    </source>
</evidence>
<dbReference type="EMBL" id="JAUZQE010000009">
    <property type="protein sequence ID" value="MDR4125440.1"/>
    <property type="molecule type" value="Genomic_DNA"/>
</dbReference>
<proteinExistence type="predicted"/>
<sequence length="122" mass="13887">MTTTPDESWGFLHPECFGRNALVFFSWDLARTIEQQFKLHEQSSIAIRLHEAQKAVDRLLKQYVQIQANPEAFEGESIELHLEPGGEEPSKPVLALKTSPKLEALILEAQAHEKQQAQQRPN</sequence>
<gene>
    <name evidence="1" type="ORF">Q8947_05530</name>
</gene>
<name>A0ABU1D4T6_9BURK</name>
<organism evidence="1 2">
    <name type="scientific">Yanghanlia caeni</name>
    <dbReference type="NCBI Taxonomy" id="3064283"/>
    <lineage>
        <taxon>Bacteria</taxon>
        <taxon>Pseudomonadati</taxon>
        <taxon>Pseudomonadota</taxon>
        <taxon>Betaproteobacteria</taxon>
        <taxon>Burkholderiales</taxon>
        <taxon>Alcaligenaceae</taxon>
        <taxon>Yanghanlia</taxon>
    </lineage>
</organism>
<protein>
    <submittedName>
        <fullName evidence="1">Uncharacterized protein</fullName>
    </submittedName>
</protein>
<dbReference type="Proteomes" id="UP001232156">
    <property type="component" value="Unassembled WGS sequence"/>
</dbReference>
<comment type="caution">
    <text evidence="1">The sequence shown here is derived from an EMBL/GenBank/DDBJ whole genome shotgun (WGS) entry which is preliminary data.</text>
</comment>
<accession>A0ABU1D4T6</accession>
<reference evidence="1 2" key="1">
    <citation type="submission" date="2023-08" db="EMBL/GenBank/DDBJ databases">
        <title>Alcaligenaceae gen. nov., a novel taxon isolated from the sludge of Yixing Pesticide Factory.</title>
        <authorList>
            <person name="Ruan L."/>
        </authorList>
    </citation>
    <scope>NUCLEOTIDE SEQUENCE [LARGE SCALE GENOMIC DNA]</scope>
    <source>
        <strain evidence="1 2">LG-2</strain>
    </source>
</reference>